<dbReference type="EMBL" id="JAWXYC010000004">
    <property type="protein sequence ID" value="MDX5952411.1"/>
    <property type="molecule type" value="Genomic_DNA"/>
</dbReference>
<proteinExistence type="predicted"/>
<keyword evidence="4" id="KW-1185">Reference proteome</keyword>
<organism evidence="2 3">
    <name type="scientific">Azospirillum brasilense</name>
    <dbReference type="NCBI Taxonomy" id="192"/>
    <lineage>
        <taxon>Bacteria</taxon>
        <taxon>Pseudomonadati</taxon>
        <taxon>Pseudomonadota</taxon>
        <taxon>Alphaproteobacteria</taxon>
        <taxon>Rhodospirillales</taxon>
        <taxon>Azospirillaceae</taxon>
        <taxon>Azospirillum</taxon>
    </lineage>
</organism>
<gene>
    <name evidence="2" type="ORF">D3868_07575</name>
    <name evidence="1" type="ORF">SIM66_14580</name>
</gene>
<evidence type="ECO:0000313" key="3">
    <source>
        <dbReference type="Proteomes" id="UP000298774"/>
    </source>
</evidence>
<dbReference type="AlphaFoldDB" id="A0A0P0EVB8"/>
<reference evidence="2 3" key="1">
    <citation type="submission" date="2018-09" db="EMBL/GenBank/DDBJ databases">
        <title>Whole genome based analysis of evolution and adaptive divergence in Indian and Brazilian strains of Azospirillum brasilense.</title>
        <authorList>
            <person name="Singh C."/>
            <person name="Tripathi A.K."/>
        </authorList>
    </citation>
    <scope>NUCLEOTIDE SEQUENCE [LARGE SCALE GENOMIC DNA]</scope>
    <source>
        <strain evidence="2 3">MTCC4038</strain>
    </source>
</reference>
<protein>
    <submittedName>
        <fullName evidence="2">Uncharacterized protein</fullName>
    </submittedName>
</protein>
<sequence>MSRTPTRPVIHRLATVKPSPAERDRWLPHARRHGLSLPEYLRLIGTRTAAPATAPAIPANRFVVMLPGRQLRRRLRRVLDLARVQRRPVLLRGSPSPRIGRRIRSHRLTPFQPRFRDHYAVLPIPPLPHHRRPLRPSAP</sequence>
<accession>A0A0P0EVB8</accession>
<name>A0A0P0EVB8_AZOBR</name>
<dbReference type="EMBL" id="CP032339">
    <property type="protein sequence ID" value="QCO08908.1"/>
    <property type="molecule type" value="Genomic_DNA"/>
</dbReference>
<dbReference type="GeneID" id="56449595"/>
<dbReference type="Proteomes" id="UP000298774">
    <property type="component" value="Chromosome"/>
</dbReference>
<dbReference type="Proteomes" id="UP001277471">
    <property type="component" value="Unassembled WGS sequence"/>
</dbReference>
<dbReference type="KEGG" id="abf:AMK58_13340"/>
<evidence type="ECO:0000313" key="1">
    <source>
        <dbReference type="EMBL" id="MDX5952411.1"/>
    </source>
</evidence>
<evidence type="ECO:0000313" key="4">
    <source>
        <dbReference type="Proteomes" id="UP001277471"/>
    </source>
</evidence>
<reference evidence="1 4" key="2">
    <citation type="submission" date="2023-11" db="EMBL/GenBank/DDBJ databases">
        <title>MicrobeMod: A computational toolkit for identifying prokaryotic methylation and restriction-modification with nanopore sequencing.</title>
        <authorList>
            <person name="Crits-Christoph A."/>
            <person name="Kang S.C."/>
            <person name="Lee H."/>
            <person name="Ostrov N."/>
        </authorList>
    </citation>
    <scope>NUCLEOTIDE SEQUENCE [LARGE SCALE GENOMIC DNA]</scope>
    <source>
        <strain evidence="1 4">ATCC 29145</strain>
    </source>
</reference>
<evidence type="ECO:0000313" key="2">
    <source>
        <dbReference type="EMBL" id="QCO08908.1"/>
    </source>
</evidence>
<dbReference type="RefSeq" id="WP_035670711.1">
    <property type="nucleotide sequence ID" value="NZ_CP012914.1"/>
</dbReference>